<accession>A0AAE0YTD2</accession>
<dbReference type="PANTHER" id="PTHR24198">
    <property type="entry name" value="ANKYRIN REPEAT AND PROTEIN KINASE DOMAIN-CONTAINING PROTEIN"/>
    <property type="match status" value="1"/>
</dbReference>
<evidence type="ECO:0000256" key="1">
    <source>
        <dbReference type="ARBA" id="ARBA00022737"/>
    </source>
</evidence>
<dbReference type="Gene3D" id="1.25.40.20">
    <property type="entry name" value="Ankyrin repeat-containing domain"/>
    <property type="match status" value="2"/>
</dbReference>
<feature type="repeat" description="ANK" evidence="3">
    <location>
        <begin position="134"/>
        <end position="162"/>
    </location>
</feature>
<gene>
    <name evidence="4" type="ORF">RRG08_045095</name>
</gene>
<dbReference type="Proteomes" id="UP001283361">
    <property type="component" value="Unassembled WGS sequence"/>
</dbReference>
<dbReference type="EMBL" id="JAWDGP010005492">
    <property type="protein sequence ID" value="KAK3756580.1"/>
    <property type="molecule type" value="Genomic_DNA"/>
</dbReference>
<dbReference type="AlphaFoldDB" id="A0AAE0YTD2"/>
<evidence type="ECO:0000256" key="3">
    <source>
        <dbReference type="PROSITE-ProRule" id="PRU00023"/>
    </source>
</evidence>
<dbReference type="SMART" id="SM00248">
    <property type="entry name" value="ANK"/>
    <property type="match status" value="5"/>
</dbReference>
<dbReference type="PROSITE" id="PS50297">
    <property type="entry name" value="ANK_REP_REGION"/>
    <property type="match status" value="1"/>
</dbReference>
<protein>
    <submittedName>
        <fullName evidence="4">Uncharacterized protein</fullName>
    </submittedName>
</protein>
<dbReference type="Pfam" id="PF13606">
    <property type="entry name" value="Ank_3"/>
    <property type="match status" value="1"/>
</dbReference>
<evidence type="ECO:0000313" key="4">
    <source>
        <dbReference type="EMBL" id="KAK3756580.1"/>
    </source>
</evidence>
<dbReference type="InterPro" id="IPR002110">
    <property type="entry name" value="Ankyrin_rpt"/>
</dbReference>
<keyword evidence="5" id="KW-1185">Reference proteome</keyword>
<keyword evidence="2 3" id="KW-0040">ANK repeat</keyword>
<sequence>MPRPLFYHSTKPATFSQFYQVLTFIPTMTQRETHGGAITALRKGNSQKLARIVPMFWCNVDSTVKDGMSLLQLAMDQVNEVEDPGMVDCCRVLHDFRPASELIHCVLSEDIQRLHPILTELRGFAVNIRFKDRYGKTLLSHAIESNNLEVVQMLVHAGARINGIRVRESARSQHTLPLFHKALKKDIRVEIAHFIHSQMDPREMAEKDMHGNTALLRAVEEGASEKLIDWLLVTDHGNNLTHRNQSGMNARELAVSKGRSDVVQTIDKFVLQQRGKFFLVKLPVHFYGLDNLQFTDEQIGKTLFEVVDEGKDKDDKKTLRLYNEIEERGIMLFKAAAEGDMKTVQKLNAANFQDKNGYTALTKAIVYHQLDVAKYLCVSRPDLKLMPDNCNRYPLHYACALPDEHTKAFARVLLERDPEILEKTMDKDGVFPAEYLSKRESAEIQQMLMDARTLDAFGRECPPLAALPPGTTTSSTSHR</sequence>
<name>A0AAE0YTD2_9GAST</name>
<keyword evidence="1" id="KW-0677">Repeat</keyword>
<dbReference type="InterPro" id="IPR036770">
    <property type="entry name" value="Ankyrin_rpt-contain_sf"/>
</dbReference>
<evidence type="ECO:0000256" key="2">
    <source>
        <dbReference type="ARBA" id="ARBA00023043"/>
    </source>
</evidence>
<dbReference type="SUPFAM" id="SSF48403">
    <property type="entry name" value="Ankyrin repeat"/>
    <property type="match status" value="2"/>
</dbReference>
<dbReference type="PANTHER" id="PTHR24198:SF165">
    <property type="entry name" value="ANKYRIN REPEAT-CONTAINING PROTEIN-RELATED"/>
    <property type="match status" value="1"/>
</dbReference>
<comment type="caution">
    <text evidence="4">The sequence shown here is derived from an EMBL/GenBank/DDBJ whole genome shotgun (WGS) entry which is preliminary data.</text>
</comment>
<dbReference type="PROSITE" id="PS50088">
    <property type="entry name" value="ANK_REPEAT"/>
    <property type="match status" value="1"/>
</dbReference>
<evidence type="ECO:0000313" key="5">
    <source>
        <dbReference type="Proteomes" id="UP001283361"/>
    </source>
</evidence>
<organism evidence="4 5">
    <name type="scientific">Elysia crispata</name>
    <name type="common">lettuce slug</name>
    <dbReference type="NCBI Taxonomy" id="231223"/>
    <lineage>
        <taxon>Eukaryota</taxon>
        <taxon>Metazoa</taxon>
        <taxon>Spiralia</taxon>
        <taxon>Lophotrochozoa</taxon>
        <taxon>Mollusca</taxon>
        <taxon>Gastropoda</taxon>
        <taxon>Heterobranchia</taxon>
        <taxon>Euthyneura</taxon>
        <taxon>Panpulmonata</taxon>
        <taxon>Sacoglossa</taxon>
        <taxon>Placobranchoidea</taxon>
        <taxon>Plakobranchidae</taxon>
        <taxon>Elysia</taxon>
    </lineage>
</organism>
<dbReference type="Pfam" id="PF12796">
    <property type="entry name" value="Ank_2"/>
    <property type="match status" value="1"/>
</dbReference>
<proteinExistence type="predicted"/>
<reference evidence="4" key="1">
    <citation type="journal article" date="2023" name="G3 (Bethesda)">
        <title>A reference genome for the long-term kleptoplast-retaining sea slug Elysia crispata morphotype clarki.</title>
        <authorList>
            <person name="Eastman K.E."/>
            <person name="Pendleton A.L."/>
            <person name="Shaikh M.A."/>
            <person name="Suttiyut T."/>
            <person name="Ogas R."/>
            <person name="Tomko P."/>
            <person name="Gavelis G."/>
            <person name="Widhalm J.R."/>
            <person name="Wisecaver J.H."/>
        </authorList>
    </citation>
    <scope>NUCLEOTIDE SEQUENCE</scope>
    <source>
        <strain evidence="4">ECLA1</strain>
    </source>
</reference>